<dbReference type="RefSeq" id="XP_020076084.1">
    <property type="nucleotide sequence ID" value="XM_020219703.1"/>
</dbReference>
<dbReference type="AlphaFoldDB" id="A0A1E4RIC5"/>
<dbReference type="EMBL" id="KV454541">
    <property type="protein sequence ID" value="ODV67017.1"/>
    <property type="molecule type" value="Genomic_DNA"/>
</dbReference>
<sequence>MASPALLQTIQDGYPNKSVPEQMYDSNLKSSYEALLASKGISAGMPASVKFDPYKHLKYYANEEEKTKYDATNRISMNDLNIADPNQISTVGVSDPFPLFTDEAIEIMRQEFLQKELFLKYAKYCFNSTSGLDANLRGYVKNDDVVETPFIHDAWTHPKTMELISRMAGVELEIVMDQEIAHVNISMKSEEQAAEERIQQARTRAFSGSSDGEDIPAVVGWHKDSYPFVCVLMVSDTSMMIGGETCLRKGKKNGDATAEVIPVSGPSRGNACVLQGGCIEHIAPTPSGASERITMVTSFRAKDPTLADNSCLNTVKPEINFGSRYHNFYPDWIKYRSELVKQRLDLLNDELSVERKNGKFDKESAMDTLKDISAYLARTFEEMEINDQEWDKIINNN</sequence>
<evidence type="ECO:0000313" key="1">
    <source>
        <dbReference type="EMBL" id="ODV67017.1"/>
    </source>
</evidence>
<dbReference type="STRING" id="984485.A0A1E4RIC5"/>
<accession>A0A1E4RIC5</accession>
<dbReference type="OrthoDB" id="10256055at2759"/>
<gene>
    <name evidence="1" type="ORF">HYPBUDRAFT_139355</name>
</gene>
<evidence type="ECO:0008006" key="3">
    <source>
        <dbReference type="Google" id="ProtNLM"/>
    </source>
</evidence>
<dbReference type="GeneID" id="30994253"/>
<evidence type="ECO:0000313" key="2">
    <source>
        <dbReference type="Proteomes" id="UP000095085"/>
    </source>
</evidence>
<protein>
    <recommendedName>
        <fullName evidence="3">Fe2OG dioxygenase domain-containing protein</fullName>
    </recommendedName>
</protein>
<dbReference type="PANTHER" id="PTHR41677">
    <property type="entry name" value="YALI0B19030P"/>
    <property type="match status" value="1"/>
</dbReference>
<keyword evidence="2" id="KW-1185">Reference proteome</keyword>
<dbReference type="PANTHER" id="PTHR41677:SF1">
    <property type="entry name" value="FE2OG DIOXYGENASE DOMAIN-CONTAINING PROTEIN"/>
    <property type="match status" value="1"/>
</dbReference>
<organism evidence="1 2">
    <name type="scientific">Hyphopichia burtonii NRRL Y-1933</name>
    <dbReference type="NCBI Taxonomy" id="984485"/>
    <lineage>
        <taxon>Eukaryota</taxon>
        <taxon>Fungi</taxon>
        <taxon>Dikarya</taxon>
        <taxon>Ascomycota</taxon>
        <taxon>Saccharomycotina</taxon>
        <taxon>Pichiomycetes</taxon>
        <taxon>Debaryomycetaceae</taxon>
        <taxon>Hyphopichia</taxon>
    </lineage>
</organism>
<reference evidence="2" key="1">
    <citation type="submission" date="2016-05" db="EMBL/GenBank/DDBJ databases">
        <title>Comparative genomics of biotechnologically important yeasts.</title>
        <authorList>
            <consortium name="DOE Joint Genome Institute"/>
            <person name="Riley R."/>
            <person name="Haridas S."/>
            <person name="Wolfe K.H."/>
            <person name="Lopes M.R."/>
            <person name="Hittinger C.T."/>
            <person name="Goker M."/>
            <person name="Salamov A."/>
            <person name="Wisecaver J."/>
            <person name="Long T.M."/>
            <person name="Aerts A.L."/>
            <person name="Barry K."/>
            <person name="Choi C."/>
            <person name="Clum A."/>
            <person name="Coughlan A.Y."/>
            <person name="Deshpande S."/>
            <person name="Douglass A.P."/>
            <person name="Hanson S.J."/>
            <person name="Klenk H.-P."/>
            <person name="Labutti K."/>
            <person name="Lapidus A."/>
            <person name="Lindquist E."/>
            <person name="Lipzen A."/>
            <person name="Meier-Kolthoff J.P."/>
            <person name="Ohm R.A."/>
            <person name="Otillar R.P."/>
            <person name="Pangilinan J."/>
            <person name="Peng Y."/>
            <person name="Rokas A."/>
            <person name="Rosa C.A."/>
            <person name="Scheuner C."/>
            <person name="Sibirny A.A."/>
            <person name="Slot J.C."/>
            <person name="Stielow J.B."/>
            <person name="Sun H."/>
            <person name="Kurtzman C.P."/>
            <person name="Blackwell M."/>
            <person name="Grigoriev I.V."/>
            <person name="Jeffries T.W."/>
        </authorList>
    </citation>
    <scope>NUCLEOTIDE SEQUENCE [LARGE SCALE GENOMIC DNA]</scope>
    <source>
        <strain evidence="2">NRRL Y-1933</strain>
    </source>
</reference>
<proteinExistence type="predicted"/>
<name>A0A1E4RIC5_9ASCO</name>
<dbReference type="Proteomes" id="UP000095085">
    <property type="component" value="Unassembled WGS sequence"/>
</dbReference>